<dbReference type="PANTHER" id="PTHR43723">
    <property type="entry name" value="COBALT TRANSPORT PROTEIN CBIQ"/>
    <property type="match status" value="1"/>
</dbReference>
<dbReference type="AlphaFoldDB" id="W0EC03"/>
<dbReference type="HOGENOM" id="CLU_056469_5_0_9"/>
<name>W0EC03_9FIRM</name>
<dbReference type="Pfam" id="PF02361">
    <property type="entry name" value="CbiQ"/>
    <property type="match status" value="1"/>
</dbReference>
<dbReference type="InterPro" id="IPR003339">
    <property type="entry name" value="ABC/ECF_trnsptr_transmembrane"/>
</dbReference>
<dbReference type="NCBIfam" id="TIGR02454">
    <property type="entry name" value="ECF_T_CbiQ"/>
    <property type="match status" value="1"/>
</dbReference>
<evidence type="ECO:0000256" key="2">
    <source>
        <dbReference type="ARBA" id="ARBA00022475"/>
    </source>
</evidence>
<dbReference type="CDD" id="cd16914">
    <property type="entry name" value="EcfT"/>
    <property type="match status" value="1"/>
</dbReference>
<evidence type="ECO:0000256" key="5">
    <source>
        <dbReference type="ARBA" id="ARBA00023136"/>
    </source>
</evidence>
<feature type="transmembrane region" description="Helical" evidence="6">
    <location>
        <begin position="66"/>
        <end position="85"/>
    </location>
</feature>
<dbReference type="STRING" id="871968.DESME_05675"/>
<keyword evidence="4 6" id="KW-1133">Transmembrane helix</keyword>
<dbReference type="Proteomes" id="UP000010847">
    <property type="component" value="Chromosome"/>
</dbReference>
<evidence type="ECO:0000256" key="1">
    <source>
        <dbReference type="ARBA" id="ARBA00004651"/>
    </source>
</evidence>
<evidence type="ECO:0000256" key="6">
    <source>
        <dbReference type="SAM" id="Phobius"/>
    </source>
</evidence>
<evidence type="ECO:0000313" key="8">
    <source>
        <dbReference type="Proteomes" id="UP000010847"/>
    </source>
</evidence>
<evidence type="ECO:0000256" key="3">
    <source>
        <dbReference type="ARBA" id="ARBA00022692"/>
    </source>
</evidence>
<protein>
    <submittedName>
        <fullName evidence="7">Cobalt ABC transporter permease</fullName>
    </submittedName>
</protein>
<evidence type="ECO:0000313" key="7">
    <source>
        <dbReference type="EMBL" id="AHF06601.1"/>
    </source>
</evidence>
<dbReference type="InterPro" id="IPR012809">
    <property type="entry name" value="ECF_CbiQ"/>
</dbReference>
<dbReference type="OrthoDB" id="9815246at2"/>
<proteinExistence type="predicted"/>
<feature type="transmembrane region" description="Helical" evidence="6">
    <location>
        <begin position="23"/>
        <end position="54"/>
    </location>
</feature>
<dbReference type="GO" id="GO:0006824">
    <property type="term" value="P:cobalt ion transport"/>
    <property type="evidence" value="ECO:0007669"/>
    <property type="project" value="InterPro"/>
</dbReference>
<dbReference type="GO" id="GO:0043190">
    <property type="term" value="C:ATP-binding cassette (ABC) transporter complex"/>
    <property type="evidence" value="ECO:0007669"/>
    <property type="project" value="InterPro"/>
</dbReference>
<dbReference type="EMBL" id="CP007032">
    <property type="protein sequence ID" value="AHF06601.1"/>
    <property type="molecule type" value="Genomic_DNA"/>
</dbReference>
<dbReference type="KEGG" id="dmt:DESME_05675"/>
<feature type="transmembrane region" description="Helical" evidence="6">
    <location>
        <begin position="235"/>
        <end position="255"/>
    </location>
</feature>
<gene>
    <name evidence="7" type="ORF">DESME_05675</name>
</gene>
<evidence type="ECO:0000256" key="4">
    <source>
        <dbReference type="ARBA" id="ARBA00022989"/>
    </source>
</evidence>
<organism evidence="7 8">
    <name type="scientific">Desulfitobacterium metallireducens DSM 15288</name>
    <dbReference type="NCBI Taxonomy" id="871968"/>
    <lineage>
        <taxon>Bacteria</taxon>
        <taxon>Bacillati</taxon>
        <taxon>Bacillota</taxon>
        <taxon>Clostridia</taxon>
        <taxon>Eubacteriales</taxon>
        <taxon>Desulfitobacteriaceae</taxon>
        <taxon>Desulfitobacterium</taxon>
    </lineage>
</organism>
<keyword evidence="2" id="KW-1003">Cell membrane</keyword>
<feature type="transmembrane region" description="Helical" evidence="6">
    <location>
        <begin position="91"/>
        <end position="107"/>
    </location>
</feature>
<keyword evidence="3 6" id="KW-0812">Transmembrane</keyword>
<keyword evidence="8" id="KW-1185">Reference proteome</keyword>
<reference evidence="7 8" key="1">
    <citation type="submission" date="2013-12" db="EMBL/GenBank/DDBJ databases">
        <authorList>
            <consortium name="DOE Joint Genome Institute"/>
            <person name="Smidt H."/>
            <person name="Huntemann M."/>
            <person name="Han J."/>
            <person name="Chen A."/>
            <person name="Kyrpides N."/>
            <person name="Mavromatis K."/>
            <person name="Markowitz V."/>
            <person name="Palaniappan K."/>
            <person name="Ivanova N."/>
            <person name="Schaumberg A."/>
            <person name="Pati A."/>
            <person name="Liolios K."/>
            <person name="Nordberg H.P."/>
            <person name="Cantor M.N."/>
            <person name="Hua S.X."/>
            <person name="Woyke T."/>
        </authorList>
    </citation>
    <scope>NUCLEOTIDE SEQUENCE [LARGE SCALE GENOMIC DNA]</scope>
    <source>
        <strain evidence="8">DSM 15288</strain>
    </source>
</reference>
<sequence>MINIDQYVYANKLLTIHPAEKSFLAMATMVVCLISTSIYTPIMALTLMAGLIIFKADIPAKFFGHLMLIPIAFLVMGELTLAISISDHAEGFLYHFVVGDILIGVTATDLDKAVLLLSKSLGSVSCLYFLALTTPMLEITSVLRKLKVPALFLELMSLIYRLIFVLLDSAATIRTSQSSRLGYVNWNSSFRSTSQLFYALLIKSFQRSQALATALEARCYQGDIRVLEKEFPCSVRNYIIISIIEVSLILLNFYIGGGKLFG</sequence>
<dbReference type="InterPro" id="IPR052770">
    <property type="entry name" value="Cobalt_transport_CbiQ"/>
</dbReference>
<dbReference type="eggNOG" id="COG0619">
    <property type="taxonomic scope" value="Bacteria"/>
</dbReference>
<comment type="subcellular location">
    <subcellularLocation>
        <location evidence="1">Cell membrane</location>
        <topology evidence="1">Multi-pass membrane protein</topology>
    </subcellularLocation>
</comment>
<dbReference type="PANTHER" id="PTHR43723:SF1">
    <property type="entry name" value="COBALT TRANSPORT PROTEIN CBIQ"/>
    <property type="match status" value="1"/>
</dbReference>
<dbReference type="RefSeq" id="WP_025248680.1">
    <property type="nucleotide sequence ID" value="NZ_CP007032.1"/>
</dbReference>
<keyword evidence="5 6" id="KW-0472">Membrane</keyword>
<accession>W0EC03</accession>
<feature type="transmembrane region" description="Helical" evidence="6">
    <location>
        <begin position="151"/>
        <end position="171"/>
    </location>
</feature>